<feature type="transmembrane region" description="Helical" evidence="7">
    <location>
        <begin position="52"/>
        <end position="70"/>
    </location>
</feature>
<accession>A0ABR7VQ87</accession>
<evidence type="ECO:0000256" key="4">
    <source>
        <dbReference type="ARBA" id="ARBA00022840"/>
    </source>
</evidence>
<dbReference type="Pfam" id="PF00005">
    <property type="entry name" value="ABC_tran"/>
    <property type="match status" value="1"/>
</dbReference>
<keyword evidence="3" id="KW-0547">Nucleotide-binding</keyword>
<dbReference type="Pfam" id="PF00664">
    <property type="entry name" value="ABC_membrane"/>
    <property type="match status" value="1"/>
</dbReference>
<evidence type="ECO:0000313" key="10">
    <source>
        <dbReference type="EMBL" id="MBD1222947.1"/>
    </source>
</evidence>
<keyword evidence="2 7" id="KW-0812">Transmembrane</keyword>
<dbReference type="SMART" id="SM00382">
    <property type="entry name" value="AAA"/>
    <property type="match status" value="1"/>
</dbReference>
<evidence type="ECO:0000256" key="2">
    <source>
        <dbReference type="ARBA" id="ARBA00022692"/>
    </source>
</evidence>
<feature type="domain" description="ABC transmembrane type-1" evidence="9">
    <location>
        <begin position="17"/>
        <end position="300"/>
    </location>
</feature>
<dbReference type="PROSITE" id="PS00211">
    <property type="entry name" value="ABC_TRANSPORTER_1"/>
    <property type="match status" value="1"/>
</dbReference>
<dbReference type="InterPro" id="IPR014216">
    <property type="entry name" value="ABC_transptr_CydD"/>
</dbReference>
<dbReference type="InterPro" id="IPR003593">
    <property type="entry name" value="AAA+_ATPase"/>
</dbReference>
<keyword evidence="4" id="KW-0067">ATP-binding</keyword>
<sequence length="575" mass="63460">MTSLKAYMLTKKKSLTIMLLLSILIGVMIVAQAYLLVTIIDGVFLQKQSFSEVLPLLGGLLFVFFLRTLFSYLSGRTGVKLGAQAKSFFRKALLKKYSRNPLQASLQGQSGQKVSMMMDAVDEMDSYFSSYIPQVIRSAFIPILILVIVFLEHVNTGLIMLITSPFIPIFMIIIGLQTKKKSEEQMDKLGEFSGRFLDTLQGLVTLKIFGQAKRQVELIKESSLGFRDATMEILKIAFTSSFMLELISMLSIGIVALEVALQLLIFDGITFYTAFLVLILTPEYYTGLKDLGSAFHNGQTSIGAAKKVMQELQQEEQAVEWGTEDLASHQPPQISIQQTGFSYGDEQFSLHGIQADIEPRANVAIVGKSGSGKTTLLHLLAGLLPASEGKVYVNGKELPAYKEEEWFNQLSYISQHPYIFAGTISDNIAIGANKSVTRTEIKQAAEQAGIAEMINMLKDGYDTPIGGGGRGLSGGEMQRVALARAFLKRPSVIFFDEPTTGLDVHTEKVLQTSMEKLSEHATVITVAHRLHTIKKADIILYLGNGRLKASGKHDNLLQTVPDYRRMVSLQQEGEA</sequence>
<dbReference type="PANTHER" id="PTHR24221">
    <property type="entry name" value="ATP-BINDING CASSETTE SUB-FAMILY B"/>
    <property type="match status" value="1"/>
</dbReference>
<evidence type="ECO:0000313" key="11">
    <source>
        <dbReference type="Proteomes" id="UP000621631"/>
    </source>
</evidence>
<evidence type="ECO:0000256" key="3">
    <source>
        <dbReference type="ARBA" id="ARBA00022741"/>
    </source>
</evidence>
<feature type="transmembrane region" description="Helical" evidence="7">
    <location>
        <begin position="134"/>
        <end position="151"/>
    </location>
</feature>
<evidence type="ECO:0000259" key="9">
    <source>
        <dbReference type="PROSITE" id="PS50929"/>
    </source>
</evidence>
<dbReference type="InterPro" id="IPR003439">
    <property type="entry name" value="ABC_transporter-like_ATP-bd"/>
</dbReference>
<evidence type="ECO:0000259" key="8">
    <source>
        <dbReference type="PROSITE" id="PS50893"/>
    </source>
</evidence>
<organism evidence="10 11">
    <name type="scientific">Virgibacillus halodenitrificans</name>
    <name type="common">Bacillus halodenitrificans</name>
    <dbReference type="NCBI Taxonomy" id="1482"/>
    <lineage>
        <taxon>Bacteria</taxon>
        <taxon>Bacillati</taxon>
        <taxon>Bacillota</taxon>
        <taxon>Bacilli</taxon>
        <taxon>Bacillales</taxon>
        <taxon>Bacillaceae</taxon>
        <taxon>Virgibacillus</taxon>
    </lineage>
</organism>
<dbReference type="EMBL" id="JACWEZ010000005">
    <property type="protein sequence ID" value="MBD1222947.1"/>
    <property type="molecule type" value="Genomic_DNA"/>
</dbReference>
<dbReference type="CDD" id="cd18584">
    <property type="entry name" value="ABC_6TM_AarD_CydD"/>
    <property type="match status" value="1"/>
</dbReference>
<dbReference type="SUPFAM" id="SSF52540">
    <property type="entry name" value="P-loop containing nucleoside triphosphate hydrolases"/>
    <property type="match status" value="1"/>
</dbReference>
<evidence type="ECO:0000256" key="5">
    <source>
        <dbReference type="ARBA" id="ARBA00022989"/>
    </source>
</evidence>
<keyword evidence="6 7" id="KW-0472">Membrane</keyword>
<dbReference type="InterPro" id="IPR039421">
    <property type="entry name" value="Type_1_exporter"/>
</dbReference>
<feature type="transmembrane region" description="Helical" evidence="7">
    <location>
        <begin position="15"/>
        <end position="40"/>
    </location>
</feature>
<dbReference type="Gene3D" id="3.40.50.300">
    <property type="entry name" value="P-loop containing nucleotide triphosphate hydrolases"/>
    <property type="match status" value="1"/>
</dbReference>
<dbReference type="PROSITE" id="PS50929">
    <property type="entry name" value="ABC_TM1F"/>
    <property type="match status" value="1"/>
</dbReference>
<dbReference type="PROSITE" id="PS50893">
    <property type="entry name" value="ABC_TRANSPORTER_2"/>
    <property type="match status" value="1"/>
</dbReference>
<protein>
    <submittedName>
        <fullName evidence="10">Thiol reductant ABC exporter subunit CydD</fullName>
    </submittedName>
</protein>
<feature type="transmembrane region" description="Helical" evidence="7">
    <location>
        <begin position="157"/>
        <end position="176"/>
    </location>
</feature>
<evidence type="ECO:0000256" key="6">
    <source>
        <dbReference type="ARBA" id="ARBA00023136"/>
    </source>
</evidence>
<evidence type="ECO:0000256" key="7">
    <source>
        <dbReference type="SAM" id="Phobius"/>
    </source>
</evidence>
<comment type="subcellular location">
    <subcellularLocation>
        <location evidence="1">Cell membrane</location>
        <topology evidence="1">Multi-pass membrane protein</topology>
    </subcellularLocation>
</comment>
<keyword evidence="11" id="KW-1185">Reference proteome</keyword>
<evidence type="ECO:0000256" key="1">
    <source>
        <dbReference type="ARBA" id="ARBA00004651"/>
    </source>
</evidence>
<keyword evidence="5 7" id="KW-1133">Transmembrane helix</keyword>
<dbReference type="Gene3D" id="1.20.1560.10">
    <property type="entry name" value="ABC transporter type 1, transmembrane domain"/>
    <property type="match status" value="1"/>
</dbReference>
<dbReference type="Proteomes" id="UP000621631">
    <property type="component" value="Unassembled WGS sequence"/>
</dbReference>
<proteinExistence type="predicted"/>
<dbReference type="SUPFAM" id="SSF90123">
    <property type="entry name" value="ABC transporter transmembrane region"/>
    <property type="match status" value="1"/>
</dbReference>
<reference evidence="10 11" key="1">
    <citation type="submission" date="2020-09" db="EMBL/GenBank/DDBJ databases">
        <title>Draft Genome Sequences of Oil-Oxidizing Bacteria Halomonas titanicae, Marinobacter lutaoensis, and Virgibacillus halodenitrificans Isolated from Highly Saline Environments.</title>
        <authorList>
            <person name="Grouzdev D.S."/>
            <person name="Sokolova D.S."/>
            <person name="Semenova E.M."/>
            <person name="Borzenkov I.A."/>
            <person name="Bidzhieva S.K."/>
            <person name="Poltaraus A.B."/>
            <person name="Nazina T.N."/>
        </authorList>
    </citation>
    <scope>NUCLEOTIDE SEQUENCE [LARGE SCALE GENOMIC DNA]</scope>
    <source>
        <strain evidence="10 11">VKM B-3472D</strain>
    </source>
</reference>
<dbReference type="InterPro" id="IPR027417">
    <property type="entry name" value="P-loop_NTPase"/>
</dbReference>
<dbReference type="NCBIfam" id="TIGR02857">
    <property type="entry name" value="CydD"/>
    <property type="match status" value="1"/>
</dbReference>
<dbReference type="InterPro" id="IPR017871">
    <property type="entry name" value="ABC_transporter-like_CS"/>
</dbReference>
<name>A0ABR7VQ87_VIRHA</name>
<dbReference type="PANTHER" id="PTHR24221:SF590">
    <property type="entry name" value="COMPONENT LINKED WITH THE ASSEMBLY OF CYTOCHROME' TRANSPORT TRANSMEMBRANE ATP-BINDING PROTEIN ABC TRANSPORTER CYDD-RELATED"/>
    <property type="match status" value="1"/>
</dbReference>
<dbReference type="RefSeq" id="WP_189778086.1">
    <property type="nucleotide sequence ID" value="NZ_JACWEZ010000005.1"/>
</dbReference>
<feature type="transmembrane region" description="Helical" evidence="7">
    <location>
        <begin position="236"/>
        <end position="257"/>
    </location>
</feature>
<dbReference type="InterPro" id="IPR011527">
    <property type="entry name" value="ABC1_TM_dom"/>
</dbReference>
<dbReference type="InterPro" id="IPR036640">
    <property type="entry name" value="ABC1_TM_sf"/>
</dbReference>
<gene>
    <name evidence="10" type="primary">cydD</name>
    <name evidence="10" type="ORF">IC602_10065</name>
</gene>
<feature type="domain" description="ABC transporter" evidence="8">
    <location>
        <begin position="334"/>
        <end position="569"/>
    </location>
</feature>
<comment type="caution">
    <text evidence="10">The sequence shown here is derived from an EMBL/GenBank/DDBJ whole genome shotgun (WGS) entry which is preliminary data.</text>
</comment>